<dbReference type="Pfam" id="PF10704">
    <property type="entry name" value="DUF2508"/>
    <property type="match status" value="1"/>
</dbReference>
<gene>
    <name evidence="1" type="ORF">FC37_GL000565</name>
</gene>
<evidence type="ECO:0000313" key="1">
    <source>
        <dbReference type="EMBL" id="KRL24217.1"/>
    </source>
</evidence>
<comment type="caution">
    <text evidence="1">The sequence shown here is derived from an EMBL/GenBank/DDBJ whole genome shotgun (WGS) entry which is preliminary data.</text>
</comment>
<dbReference type="STRING" id="1423748.FC37_GL000565"/>
<dbReference type="Proteomes" id="UP000051311">
    <property type="component" value="Unassembled WGS sequence"/>
</dbReference>
<dbReference type="RefSeq" id="WP_025005215.1">
    <property type="nucleotide sequence ID" value="NZ_AZEL01000011.1"/>
</dbReference>
<proteinExistence type="predicted"/>
<dbReference type="AlphaFoldDB" id="A0A0R1NX01"/>
<protein>
    <recommendedName>
        <fullName evidence="3">DUF2508 domain-containing protein</fullName>
    </recommendedName>
</protein>
<organism evidence="1 2">
    <name type="scientific">Lactobacillus gallinarum DSM 10532 = JCM 2011</name>
    <dbReference type="NCBI Taxonomy" id="1423748"/>
    <lineage>
        <taxon>Bacteria</taxon>
        <taxon>Bacillati</taxon>
        <taxon>Bacillota</taxon>
        <taxon>Bacilli</taxon>
        <taxon>Lactobacillales</taxon>
        <taxon>Lactobacillaceae</taxon>
        <taxon>Lactobacillus</taxon>
    </lineage>
</organism>
<dbReference type="eggNOG" id="ENOG5030AAD">
    <property type="taxonomic scope" value="Bacteria"/>
</dbReference>
<reference evidence="1 2" key="1">
    <citation type="journal article" date="2015" name="Genome Announc.">
        <title>Expanding the biotechnology potential of lactobacilli through comparative genomics of 213 strains and associated genera.</title>
        <authorList>
            <person name="Sun Z."/>
            <person name="Harris H.M."/>
            <person name="McCann A."/>
            <person name="Guo C."/>
            <person name="Argimon S."/>
            <person name="Zhang W."/>
            <person name="Yang X."/>
            <person name="Jeffery I.B."/>
            <person name="Cooney J.C."/>
            <person name="Kagawa T.F."/>
            <person name="Liu W."/>
            <person name="Song Y."/>
            <person name="Salvetti E."/>
            <person name="Wrobel A."/>
            <person name="Rasinkangas P."/>
            <person name="Parkhill J."/>
            <person name="Rea M.C."/>
            <person name="O'Sullivan O."/>
            <person name="Ritari J."/>
            <person name="Douillard F.P."/>
            <person name="Paul Ross R."/>
            <person name="Yang R."/>
            <person name="Briner A.E."/>
            <person name="Felis G.E."/>
            <person name="de Vos W.M."/>
            <person name="Barrangou R."/>
            <person name="Klaenhammer T.R."/>
            <person name="Caufield P.W."/>
            <person name="Cui Y."/>
            <person name="Zhang H."/>
            <person name="O'Toole P.W."/>
        </authorList>
    </citation>
    <scope>NUCLEOTIDE SEQUENCE [LARGE SCALE GENOMIC DNA]</scope>
    <source>
        <strain evidence="1 2">DSM 10532</strain>
    </source>
</reference>
<evidence type="ECO:0008006" key="3">
    <source>
        <dbReference type="Google" id="ProtNLM"/>
    </source>
</evidence>
<sequence>MARRNKNKIKELGDQKLVTEIEKLQNQLALEQDLDQNTLDLSDDNYIQGRILKAKYTFLYNEARHRGTRFSGITNAITQ</sequence>
<evidence type="ECO:0000313" key="2">
    <source>
        <dbReference type="Proteomes" id="UP000051311"/>
    </source>
</evidence>
<dbReference type="OrthoDB" id="2326469at2"/>
<dbReference type="EMBL" id="AZEL01000011">
    <property type="protein sequence ID" value="KRL24217.1"/>
    <property type="molecule type" value="Genomic_DNA"/>
</dbReference>
<dbReference type="PATRIC" id="fig|1423748.3.peg.596"/>
<accession>A0A0R1NX01</accession>
<name>A0A0R1NX01_9LACO</name>
<dbReference type="InterPro" id="IPR019644">
    <property type="entry name" value="DUF2508"/>
</dbReference>